<gene>
    <name evidence="9" type="primary">LOC121101514</name>
</gene>
<feature type="domain" description="Ribosomal eL28/Mak16" evidence="7">
    <location>
        <begin position="31"/>
        <end position="136"/>
    </location>
</feature>
<dbReference type="GO" id="GO:0005840">
    <property type="term" value="C:ribosome"/>
    <property type="evidence" value="ECO:0007669"/>
    <property type="project" value="UniProtKB-KW"/>
</dbReference>
<dbReference type="Gene3D" id="3.30.390.110">
    <property type="match status" value="1"/>
</dbReference>
<evidence type="ECO:0000313" key="8">
    <source>
        <dbReference type="Proteomes" id="UP000261680"/>
    </source>
</evidence>
<feature type="region of interest" description="Disordered" evidence="6">
    <location>
        <begin position="1"/>
        <end position="24"/>
    </location>
</feature>
<evidence type="ECO:0000256" key="6">
    <source>
        <dbReference type="SAM" id="MobiDB-lite"/>
    </source>
</evidence>
<dbReference type="InterPro" id="IPR002672">
    <property type="entry name" value="Ribosomal_eL28"/>
</dbReference>
<evidence type="ECO:0000256" key="2">
    <source>
        <dbReference type="ARBA" id="ARBA00022980"/>
    </source>
</evidence>
<evidence type="ECO:0000259" key="7">
    <source>
        <dbReference type="Pfam" id="PF01778"/>
    </source>
</evidence>
<protein>
    <recommendedName>
        <fullName evidence="4">Large ribosomal subunit protein eL28</fullName>
    </recommendedName>
    <alternativeName>
        <fullName evidence="5">60S ribosomal protein L28</fullName>
    </alternativeName>
</protein>
<evidence type="ECO:0000256" key="3">
    <source>
        <dbReference type="ARBA" id="ARBA00023274"/>
    </source>
</evidence>
<reference evidence="9" key="1">
    <citation type="submission" date="2025-08" db="UniProtKB">
        <authorList>
            <consortium name="RefSeq"/>
        </authorList>
    </citation>
    <scope>IDENTIFICATION</scope>
    <source>
        <tissue evidence="9">Whole blood</tissue>
    </source>
</reference>
<dbReference type="GO" id="GO:0006412">
    <property type="term" value="P:translation"/>
    <property type="evidence" value="ECO:0007669"/>
    <property type="project" value="InterPro"/>
</dbReference>
<dbReference type="InterPro" id="IPR029004">
    <property type="entry name" value="Ribosomal_eL28/Mak16"/>
</dbReference>
<dbReference type="Pfam" id="PF01778">
    <property type="entry name" value="Ribosomal_L28e"/>
    <property type="match status" value="1"/>
</dbReference>
<accession>A0A8M1FL15</accession>
<dbReference type="PANTHER" id="PTHR10544">
    <property type="entry name" value="60S RIBOSOMAL PROTEIN L28"/>
    <property type="match status" value="1"/>
</dbReference>
<name>A0A8M1FL15_URSMA</name>
<dbReference type="GeneID" id="121101514"/>
<evidence type="ECO:0000313" key="9">
    <source>
        <dbReference type="RefSeq" id="XP_040481239.1"/>
    </source>
</evidence>
<keyword evidence="2" id="KW-0689">Ribosomal protein</keyword>
<evidence type="ECO:0000256" key="1">
    <source>
        <dbReference type="ARBA" id="ARBA00007926"/>
    </source>
</evidence>
<dbReference type="GO" id="GO:1990904">
    <property type="term" value="C:ribonucleoprotein complex"/>
    <property type="evidence" value="ECO:0007669"/>
    <property type="project" value="UniProtKB-KW"/>
</dbReference>
<evidence type="ECO:0000256" key="4">
    <source>
        <dbReference type="ARBA" id="ARBA00035223"/>
    </source>
</evidence>
<organism evidence="8 9">
    <name type="scientific">Ursus maritimus</name>
    <name type="common">Polar bear</name>
    <name type="synonym">Thalarctos maritimus</name>
    <dbReference type="NCBI Taxonomy" id="29073"/>
    <lineage>
        <taxon>Eukaryota</taxon>
        <taxon>Metazoa</taxon>
        <taxon>Chordata</taxon>
        <taxon>Craniata</taxon>
        <taxon>Vertebrata</taxon>
        <taxon>Euteleostomi</taxon>
        <taxon>Mammalia</taxon>
        <taxon>Eutheria</taxon>
        <taxon>Laurasiatheria</taxon>
        <taxon>Carnivora</taxon>
        <taxon>Caniformia</taxon>
        <taxon>Ursidae</taxon>
        <taxon>Ursus</taxon>
    </lineage>
</organism>
<keyword evidence="8" id="KW-1185">Reference proteome</keyword>
<comment type="similarity">
    <text evidence="1">Belongs to the eukaryotic ribosomal protein eL28 family.</text>
</comment>
<keyword evidence="3" id="KW-0687">Ribonucleoprotein</keyword>
<dbReference type="RefSeq" id="XP_040481239.1">
    <property type="nucleotide sequence ID" value="XM_040625305.1"/>
</dbReference>
<dbReference type="OrthoDB" id="338850at2759"/>
<evidence type="ECO:0000256" key="5">
    <source>
        <dbReference type="ARBA" id="ARBA00035330"/>
    </source>
</evidence>
<dbReference type="KEGG" id="umr:121101514"/>
<sequence>MKAGIGPVQLRAKEPQRAPANPQKLEEPVHLQWMALRDCSSFPIKRNKQTYSTEPSNLQAPVQHTTVGVEPTAHGKGVAAAMKQRSSHRKLATSYVQTTMNKSAQGPLSSVRYTIFEYKFGPDLCMTAVRRAPAILLSQKPVMEKRQWARPTESSWTPACHFQSNKDINHTPVMFPSHSNL</sequence>
<dbReference type="GO" id="GO:0003735">
    <property type="term" value="F:structural constituent of ribosome"/>
    <property type="evidence" value="ECO:0007669"/>
    <property type="project" value="InterPro"/>
</dbReference>
<dbReference type="Proteomes" id="UP000261680">
    <property type="component" value="Unplaced"/>
</dbReference>
<dbReference type="AlphaFoldDB" id="A0A8M1FL15"/>
<proteinExistence type="inferred from homology"/>